<sequence>MRPHIKQAYDTLVAFHQLHDHLTQQQSATDQTALIALSACGTVQWITQKAGEILHRYFPPSKAAIALPDLLQQWVGRQLAMVAQLEEVCKLARPLRLQLEGRRLAIRFSFCPRAGQLYLLLEETEQEQFSIEALQLLGLTKRESEVLFWVAKDKSMVEVAKLLGMSDRTAKKHLEHIYEKLDVSTRLSAVMYALEHLGIFV</sequence>
<keyword evidence="1" id="KW-0805">Transcription regulation</keyword>
<accession>A0A1U7J3F4</accession>
<organism evidence="5 6">
    <name type="scientific">Phormidium tenue NIES-30</name>
    <dbReference type="NCBI Taxonomy" id="549789"/>
    <lineage>
        <taxon>Bacteria</taxon>
        <taxon>Bacillati</taxon>
        <taxon>Cyanobacteriota</taxon>
        <taxon>Cyanophyceae</taxon>
        <taxon>Oscillatoriophycideae</taxon>
        <taxon>Oscillatoriales</taxon>
        <taxon>Oscillatoriaceae</taxon>
        <taxon>Phormidium</taxon>
    </lineage>
</organism>
<dbReference type="GO" id="GO:0003677">
    <property type="term" value="F:DNA binding"/>
    <property type="evidence" value="ECO:0007669"/>
    <property type="project" value="UniProtKB-KW"/>
</dbReference>
<dbReference type="GO" id="GO:0006355">
    <property type="term" value="P:regulation of DNA-templated transcription"/>
    <property type="evidence" value="ECO:0007669"/>
    <property type="project" value="InterPro"/>
</dbReference>
<evidence type="ECO:0000256" key="3">
    <source>
        <dbReference type="ARBA" id="ARBA00023163"/>
    </source>
</evidence>
<keyword evidence="3" id="KW-0804">Transcription</keyword>
<dbReference type="Pfam" id="PF00196">
    <property type="entry name" value="GerE"/>
    <property type="match status" value="1"/>
</dbReference>
<protein>
    <recommendedName>
        <fullName evidence="4">HTH luxR-type domain-containing protein</fullName>
    </recommendedName>
</protein>
<evidence type="ECO:0000313" key="6">
    <source>
        <dbReference type="Proteomes" id="UP000185557"/>
    </source>
</evidence>
<dbReference type="CDD" id="cd06170">
    <property type="entry name" value="LuxR_C_like"/>
    <property type="match status" value="1"/>
</dbReference>
<dbReference type="InterPro" id="IPR036388">
    <property type="entry name" value="WH-like_DNA-bd_sf"/>
</dbReference>
<dbReference type="EMBL" id="MRCG01000012">
    <property type="protein sequence ID" value="OKH46691.1"/>
    <property type="molecule type" value="Genomic_DNA"/>
</dbReference>
<evidence type="ECO:0000313" key="5">
    <source>
        <dbReference type="EMBL" id="OKH46691.1"/>
    </source>
</evidence>
<keyword evidence="2" id="KW-0238">DNA-binding</keyword>
<dbReference type="PROSITE" id="PS50043">
    <property type="entry name" value="HTH_LUXR_2"/>
    <property type="match status" value="1"/>
</dbReference>
<gene>
    <name evidence="5" type="ORF">NIES30_16350</name>
</gene>
<dbReference type="Gene3D" id="1.10.10.10">
    <property type="entry name" value="Winged helix-like DNA-binding domain superfamily/Winged helix DNA-binding domain"/>
    <property type="match status" value="1"/>
</dbReference>
<name>A0A1U7J3F4_9CYAN</name>
<dbReference type="SUPFAM" id="SSF46894">
    <property type="entry name" value="C-terminal effector domain of the bipartite response regulators"/>
    <property type="match status" value="1"/>
</dbReference>
<dbReference type="PANTHER" id="PTHR44688">
    <property type="entry name" value="DNA-BINDING TRANSCRIPTIONAL ACTIVATOR DEVR_DOSR"/>
    <property type="match status" value="1"/>
</dbReference>
<reference evidence="5 6" key="1">
    <citation type="submission" date="2016-11" db="EMBL/GenBank/DDBJ databases">
        <title>Draft Genome Sequences of Nine Cyanobacterial Strains from Diverse Habitats.</title>
        <authorList>
            <person name="Zhu T."/>
            <person name="Hou S."/>
            <person name="Lu X."/>
            <person name="Hess W.R."/>
        </authorList>
    </citation>
    <scope>NUCLEOTIDE SEQUENCE [LARGE SCALE GENOMIC DNA]</scope>
    <source>
        <strain evidence="5 6">NIES-30</strain>
    </source>
</reference>
<dbReference type="PRINTS" id="PR00038">
    <property type="entry name" value="HTHLUXR"/>
</dbReference>
<comment type="caution">
    <text evidence="5">The sequence shown here is derived from an EMBL/GenBank/DDBJ whole genome shotgun (WGS) entry which is preliminary data.</text>
</comment>
<evidence type="ECO:0000256" key="1">
    <source>
        <dbReference type="ARBA" id="ARBA00023015"/>
    </source>
</evidence>
<dbReference type="InterPro" id="IPR016032">
    <property type="entry name" value="Sig_transdc_resp-reg_C-effctor"/>
</dbReference>
<dbReference type="AlphaFoldDB" id="A0A1U7J3F4"/>
<proteinExistence type="predicted"/>
<feature type="domain" description="HTH luxR-type" evidence="4">
    <location>
        <begin position="132"/>
        <end position="197"/>
    </location>
</feature>
<dbReference type="InterPro" id="IPR000792">
    <property type="entry name" value="Tscrpt_reg_LuxR_C"/>
</dbReference>
<dbReference type="STRING" id="549789.NIES30_16350"/>
<dbReference type="PANTHER" id="PTHR44688:SF16">
    <property type="entry name" value="DNA-BINDING TRANSCRIPTIONAL ACTIVATOR DEVR_DOSR"/>
    <property type="match status" value="1"/>
</dbReference>
<keyword evidence="6" id="KW-1185">Reference proteome</keyword>
<evidence type="ECO:0000259" key="4">
    <source>
        <dbReference type="PROSITE" id="PS50043"/>
    </source>
</evidence>
<dbReference type="SMART" id="SM00421">
    <property type="entry name" value="HTH_LUXR"/>
    <property type="match status" value="1"/>
</dbReference>
<evidence type="ECO:0000256" key="2">
    <source>
        <dbReference type="ARBA" id="ARBA00023125"/>
    </source>
</evidence>
<dbReference type="Proteomes" id="UP000185557">
    <property type="component" value="Unassembled WGS sequence"/>
</dbReference>